<comment type="similarity">
    <text evidence="1">Belongs to the beta-lactamase family.</text>
</comment>
<dbReference type="OrthoDB" id="9797709at2"/>
<evidence type="ECO:0000259" key="3">
    <source>
        <dbReference type="Pfam" id="PF00144"/>
    </source>
</evidence>
<feature type="domain" description="Beta-lactamase-related" evidence="3">
    <location>
        <begin position="42"/>
        <end position="359"/>
    </location>
</feature>
<name>A0A1I4XJV1_9FLAO</name>
<dbReference type="Proteomes" id="UP000199153">
    <property type="component" value="Unassembled WGS sequence"/>
</dbReference>
<dbReference type="SUPFAM" id="SSF56601">
    <property type="entry name" value="beta-lactamase/transpeptidase-like"/>
    <property type="match status" value="1"/>
</dbReference>
<keyword evidence="5" id="KW-1185">Reference proteome</keyword>
<dbReference type="InterPro" id="IPR012338">
    <property type="entry name" value="Beta-lactam/transpept-like"/>
</dbReference>
<dbReference type="STRING" id="287099.SAMN05660413_00101"/>
<accession>A0A1I4XJV1</accession>
<evidence type="ECO:0000313" key="4">
    <source>
        <dbReference type="EMBL" id="SFN26052.1"/>
    </source>
</evidence>
<dbReference type="EMBL" id="FOVL01000001">
    <property type="protein sequence ID" value="SFN26052.1"/>
    <property type="molecule type" value="Genomic_DNA"/>
</dbReference>
<dbReference type="AlphaFoldDB" id="A0A1I4XJV1"/>
<dbReference type="RefSeq" id="WP_093404515.1">
    <property type="nucleotide sequence ID" value="NZ_FOVL01000001.1"/>
</dbReference>
<dbReference type="Pfam" id="PF00144">
    <property type="entry name" value="Beta-lactamase"/>
    <property type="match status" value="1"/>
</dbReference>
<evidence type="ECO:0000313" key="5">
    <source>
        <dbReference type="Proteomes" id="UP000199153"/>
    </source>
</evidence>
<dbReference type="PANTHER" id="PTHR22935:SF95">
    <property type="entry name" value="BETA-LACTAMASE-LIKE 1-RELATED"/>
    <property type="match status" value="1"/>
</dbReference>
<evidence type="ECO:0000256" key="2">
    <source>
        <dbReference type="SAM" id="SignalP"/>
    </source>
</evidence>
<feature type="signal peptide" evidence="2">
    <location>
        <begin position="1"/>
        <end position="21"/>
    </location>
</feature>
<dbReference type="InterPro" id="IPR051478">
    <property type="entry name" value="Beta-lactamase-like_AB/R"/>
</dbReference>
<reference evidence="4 5" key="1">
    <citation type="submission" date="2016-10" db="EMBL/GenBank/DDBJ databases">
        <authorList>
            <person name="de Groot N.N."/>
        </authorList>
    </citation>
    <scope>NUCLEOTIDE SEQUENCE [LARGE SCALE GENOMIC DNA]</scope>
    <source>
        <strain evidence="4 5">DSM 17794</strain>
    </source>
</reference>
<dbReference type="InterPro" id="IPR001466">
    <property type="entry name" value="Beta-lactam-related"/>
</dbReference>
<sequence length="481" mass="54283">MKIFFLLSVLFFLTVSVNAQKDYDEAIQLIEVWLDAQKDYEKLPAIIASVTEDQDKIWSGAFGFANPDDNTQADVSTLCSICSISKLFTSVAVMKLYDEGKLRLDDKIEDLLPWYDLKQQFKDTEPITIRSILTHSSGLPRESNFSYWTGPDFAFPETEEIREELSEQETLYPSSTYFQYSNLGLTLLGEVVEEISGMPYEEYVRQNILDPLGLDNTYASLPEDKYGDELAVGYGPLKRDGSREKLKLFDAGGVQAAAGFSSTVEDLGEFGAWQLRLRDTSAVEILKPSTLKLMQRVHWTDPDWETTWGLGFAVSKGSDGTTWISHGGSCPGYRSILMVNPESKRTYAVLINANGTNPGKYATGIHAILNKIKTETGEDKKENEEETGDAIKLDDFVGYYDSSPWTNEVYIGSWGEKLVMMRLPTSSPTKAMSFYKHIEGDTFRRIRDDEELGETLEFERGEAGEIIRYKSHGNYSEKLNR</sequence>
<evidence type="ECO:0000256" key="1">
    <source>
        <dbReference type="ARBA" id="ARBA00038473"/>
    </source>
</evidence>
<keyword evidence="2" id="KW-0732">Signal</keyword>
<protein>
    <submittedName>
        <fullName evidence="4">CubicO group peptidase, beta-lactamase class C family</fullName>
    </submittedName>
</protein>
<feature type="chain" id="PRO_5011773717" evidence="2">
    <location>
        <begin position="22"/>
        <end position="481"/>
    </location>
</feature>
<proteinExistence type="inferred from homology"/>
<gene>
    <name evidence="4" type="ORF">SAMN05660413_00101</name>
</gene>
<dbReference type="PANTHER" id="PTHR22935">
    <property type="entry name" value="PENICILLIN-BINDING PROTEIN"/>
    <property type="match status" value="1"/>
</dbReference>
<organism evidence="4 5">
    <name type="scientific">Salegentibacter flavus</name>
    <dbReference type="NCBI Taxonomy" id="287099"/>
    <lineage>
        <taxon>Bacteria</taxon>
        <taxon>Pseudomonadati</taxon>
        <taxon>Bacteroidota</taxon>
        <taxon>Flavobacteriia</taxon>
        <taxon>Flavobacteriales</taxon>
        <taxon>Flavobacteriaceae</taxon>
        <taxon>Salegentibacter</taxon>
    </lineage>
</organism>
<dbReference type="Gene3D" id="3.40.710.10">
    <property type="entry name" value="DD-peptidase/beta-lactamase superfamily"/>
    <property type="match status" value="1"/>
</dbReference>